<reference evidence="3 4" key="1">
    <citation type="journal article" date="2018" name="Mol. Plant">
        <title>The genome of Artemisia annua provides insight into the evolution of Asteraceae family and artemisinin biosynthesis.</title>
        <authorList>
            <person name="Shen Q."/>
            <person name="Zhang L."/>
            <person name="Liao Z."/>
            <person name="Wang S."/>
            <person name="Yan T."/>
            <person name="Shi P."/>
            <person name="Liu M."/>
            <person name="Fu X."/>
            <person name="Pan Q."/>
            <person name="Wang Y."/>
            <person name="Lv Z."/>
            <person name="Lu X."/>
            <person name="Zhang F."/>
            <person name="Jiang W."/>
            <person name="Ma Y."/>
            <person name="Chen M."/>
            <person name="Hao X."/>
            <person name="Li L."/>
            <person name="Tang Y."/>
            <person name="Lv G."/>
            <person name="Zhou Y."/>
            <person name="Sun X."/>
            <person name="Brodelius P.E."/>
            <person name="Rose J.K.C."/>
            <person name="Tang K."/>
        </authorList>
    </citation>
    <scope>NUCLEOTIDE SEQUENCE [LARGE SCALE GENOMIC DNA]</scope>
    <source>
        <strain evidence="4">cv. Huhao1</strain>
        <tissue evidence="3">Leaf</tissue>
    </source>
</reference>
<comment type="caution">
    <text evidence="3">The sequence shown here is derived from an EMBL/GenBank/DDBJ whole genome shotgun (WGS) entry which is preliminary data.</text>
</comment>
<dbReference type="InterPro" id="IPR019446">
    <property type="entry name" value="BMT5-like"/>
</dbReference>
<dbReference type="GO" id="GO:0070475">
    <property type="term" value="P:rRNA base methylation"/>
    <property type="evidence" value="ECO:0007669"/>
    <property type="project" value="InterPro"/>
</dbReference>
<accession>A0A2U1MBC8</accession>
<dbReference type="InterPro" id="IPR029063">
    <property type="entry name" value="SAM-dependent_MTases_sf"/>
</dbReference>
<dbReference type="PANTHER" id="PTHR11538">
    <property type="entry name" value="PHENYLALANYL-TRNA SYNTHETASE"/>
    <property type="match status" value="1"/>
</dbReference>
<dbReference type="GO" id="GO:0070042">
    <property type="term" value="F:rRNA (uridine-N3-)-methyltransferase activity"/>
    <property type="evidence" value="ECO:0007669"/>
    <property type="project" value="InterPro"/>
</dbReference>
<evidence type="ECO:0000313" key="3">
    <source>
        <dbReference type="EMBL" id="PWA58571.1"/>
    </source>
</evidence>
<dbReference type="GO" id="GO:0005737">
    <property type="term" value="C:cytoplasm"/>
    <property type="evidence" value="ECO:0007669"/>
    <property type="project" value="TreeGrafter"/>
</dbReference>
<proteinExistence type="predicted"/>
<gene>
    <name evidence="3" type="ORF">CTI12_AA398660</name>
</gene>
<protein>
    <recommendedName>
        <fullName evidence="2">25S rRNA (uridine-N(3))-methyltransferase BMT5-like domain-containing protein</fullName>
    </recommendedName>
</protein>
<feature type="domain" description="25S rRNA (uridine-N(3))-methyltransferase BMT5-like" evidence="2">
    <location>
        <begin position="29"/>
        <end position="194"/>
    </location>
</feature>
<dbReference type="STRING" id="35608.A0A2U1MBC8"/>
<evidence type="ECO:0000313" key="4">
    <source>
        <dbReference type="Proteomes" id="UP000245207"/>
    </source>
</evidence>
<dbReference type="EMBL" id="PKPP01005858">
    <property type="protein sequence ID" value="PWA58571.1"/>
    <property type="molecule type" value="Genomic_DNA"/>
</dbReference>
<dbReference type="SUPFAM" id="SSF53335">
    <property type="entry name" value="S-adenosyl-L-methionine-dependent methyltransferases"/>
    <property type="match status" value="2"/>
</dbReference>
<dbReference type="AlphaFoldDB" id="A0A2U1MBC8"/>
<dbReference type="Proteomes" id="UP000245207">
    <property type="component" value="Unassembled WGS sequence"/>
</dbReference>
<name>A0A2U1MBC8_ARTAN</name>
<dbReference type="FunFam" id="3.40.50.150:FF:000440">
    <property type="entry name" value="Os09g0479300 protein"/>
    <property type="match status" value="1"/>
</dbReference>
<dbReference type="OrthoDB" id="273345at2759"/>
<sequence>MARIPWESYDNYGENVKWVKHYCSNHQILLVGEGDFSFSYSLAMAFGDASNIVATSLDSYDVVIKKYERAKANLDILYRLGAQLSHGVDATKMKLHTDLQMRKFDRIVYNFPHAGFLGKEYDNRVITKHKNLVCGFFKNASRMLRPYGEVHVSHKTAYPFNLWNIEELASQNSLSLFEHVKFEIQDYPGYNNKRGEDVVIKKYERAKANLDILYRLGAQLSHGVDATKMKLHTDLQMRKFDRIVYNFPHAGFLGKEYDNRVITKHKNLVCGFFKNASRMLRPYGEVHVSHKTAYPFNLWNIEELASQNSLSLFEHVKFEIQDYPGYNNKRGEEVLKNPKRVHQKEGTP</sequence>
<feature type="domain" description="25S rRNA (uridine-N(3))-methyltransferase BMT5-like" evidence="2">
    <location>
        <begin position="197"/>
        <end position="330"/>
    </location>
</feature>
<dbReference type="Gene3D" id="3.40.50.150">
    <property type="entry name" value="Vaccinia Virus protein VP39"/>
    <property type="match status" value="1"/>
</dbReference>
<keyword evidence="4" id="KW-1185">Reference proteome</keyword>
<evidence type="ECO:0000259" key="2">
    <source>
        <dbReference type="Pfam" id="PF10354"/>
    </source>
</evidence>
<organism evidence="3 4">
    <name type="scientific">Artemisia annua</name>
    <name type="common">Sweet wormwood</name>
    <dbReference type="NCBI Taxonomy" id="35608"/>
    <lineage>
        <taxon>Eukaryota</taxon>
        <taxon>Viridiplantae</taxon>
        <taxon>Streptophyta</taxon>
        <taxon>Embryophyta</taxon>
        <taxon>Tracheophyta</taxon>
        <taxon>Spermatophyta</taxon>
        <taxon>Magnoliopsida</taxon>
        <taxon>eudicotyledons</taxon>
        <taxon>Gunneridae</taxon>
        <taxon>Pentapetalae</taxon>
        <taxon>asterids</taxon>
        <taxon>campanulids</taxon>
        <taxon>Asterales</taxon>
        <taxon>Asteraceae</taxon>
        <taxon>Asteroideae</taxon>
        <taxon>Anthemideae</taxon>
        <taxon>Artemisiinae</taxon>
        <taxon>Artemisia</taxon>
    </lineage>
</organism>
<evidence type="ECO:0000256" key="1">
    <source>
        <dbReference type="SAM" id="MobiDB-lite"/>
    </source>
</evidence>
<dbReference type="PANTHER" id="PTHR11538:SF26">
    <property type="entry name" value="FERREDOXIN-FOLD ANTICODON-BINDING DOMAIN-CONTAINING PROTEIN 1"/>
    <property type="match status" value="1"/>
</dbReference>
<feature type="region of interest" description="Disordered" evidence="1">
    <location>
        <begin position="329"/>
        <end position="348"/>
    </location>
</feature>
<dbReference type="Pfam" id="PF10354">
    <property type="entry name" value="BMT5-like"/>
    <property type="match status" value="2"/>
</dbReference>